<dbReference type="SUPFAM" id="SSF53720">
    <property type="entry name" value="ALDH-like"/>
    <property type="match status" value="1"/>
</dbReference>
<accession>A0A6L9EGZ6</accession>
<name>A0A6L9EGZ6_9FLAO</name>
<sequence length="353" mass="40558">MGDQQLRIQAFVKLGELFREFCEYDNGKSEKAWDSNSRFEEFDRKLALAEAKNGWFTRENVLFSLKRWTELLNQDSLEGWLAPYDISSNKEKAVAMITAGNIPLVGFHDLMCILLTGNKAQIKLSSNANVLMPFVVDQLLSFETSLEGKVKFTEGKLDDFEAVIATGSNNTARYFEYYFGNQPNIIRKNRNSVAILSGNEEPKQLSDLGEDIFRYYGLGCRSVSKLFVPRNYDFDHFFQGIFQYSDIIDGQKYANNYDYNKAVYLMSEFSILDNGFLMLKEDQGYSSPIATLFYEYYDSSSELEDRLESDKDQLQCVVRDSLHDSDVPFGRTQHPKLDDYADGVDTVEFLLKT</sequence>
<evidence type="ECO:0000256" key="1">
    <source>
        <dbReference type="ARBA" id="ARBA00022857"/>
    </source>
</evidence>
<evidence type="ECO:0000313" key="3">
    <source>
        <dbReference type="Proteomes" id="UP000475249"/>
    </source>
</evidence>
<keyword evidence="1" id="KW-0521">NADP</keyword>
<dbReference type="GO" id="GO:0008218">
    <property type="term" value="P:bioluminescence"/>
    <property type="evidence" value="ECO:0007669"/>
    <property type="project" value="InterPro"/>
</dbReference>
<comment type="caution">
    <text evidence="2">The sequence shown here is derived from an EMBL/GenBank/DDBJ whole genome shotgun (WGS) entry which is preliminary data.</text>
</comment>
<dbReference type="EMBL" id="WXYO01000007">
    <property type="protein sequence ID" value="NAS13529.1"/>
    <property type="molecule type" value="Genomic_DNA"/>
</dbReference>
<proteinExistence type="predicted"/>
<dbReference type="AlphaFoldDB" id="A0A6L9EGZ6"/>
<dbReference type="InterPro" id="IPR016161">
    <property type="entry name" value="Ald_DH/histidinol_DH"/>
</dbReference>
<evidence type="ECO:0000313" key="2">
    <source>
        <dbReference type="EMBL" id="NAS13529.1"/>
    </source>
</evidence>
<dbReference type="GO" id="GO:0003995">
    <property type="term" value="F:acyl-CoA dehydrogenase activity"/>
    <property type="evidence" value="ECO:0007669"/>
    <property type="project" value="InterPro"/>
</dbReference>
<organism evidence="2 3">
    <name type="scientific">Poritiphilus flavus</name>
    <dbReference type="NCBI Taxonomy" id="2697053"/>
    <lineage>
        <taxon>Bacteria</taxon>
        <taxon>Pseudomonadati</taxon>
        <taxon>Bacteroidota</taxon>
        <taxon>Flavobacteriia</taxon>
        <taxon>Flavobacteriales</taxon>
        <taxon>Flavobacteriaceae</taxon>
        <taxon>Poritiphilus</taxon>
    </lineage>
</organism>
<protein>
    <submittedName>
        <fullName evidence="2">Acyl-CoA reductase</fullName>
    </submittedName>
</protein>
<gene>
    <name evidence="2" type="ORF">GTQ38_16070</name>
</gene>
<dbReference type="Pfam" id="PF05893">
    <property type="entry name" value="LuxC"/>
    <property type="match status" value="1"/>
</dbReference>
<dbReference type="InterPro" id="IPR008670">
    <property type="entry name" value="CoA_reduct_LuxC"/>
</dbReference>
<dbReference type="Proteomes" id="UP000475249">
    <property type="component" value="Unassembled WGS sequence"/>
</dbReference>
<keyword evidence="3" id="KW-1185">Reference proteome</keyword>
<dbReference type="RefSeq" id="WP_161436567.1">
    <property type="nucleotide sequence ID" value="NZ_WXYO01000007.1"/>
</dbReference>
<reference evidence="2 3" key="1">
    <citation type="submission" date="2020-01" db="EMBL/GenBank/DDBJ databases">
        <title>Bacteria diversity of Porities sp.</title>
        <authorList>
            <person name="Wang G."/>
        </authorList>
    </citation>
    <scope>NUCLEOTIDE SEQUENCE [LARGE SCALE GENOMIC DNA]</scope>
    <source>
        <strain evidence="2 3">R33</strain>
    </source>
</reference>